<keyword evidence="1" id="KW-0863">Zinc-finger</keyword>
<dbReference type="InterPro" id="IPR007529">
    <property type="entry name" value="Znf_HIT"/>
</dbReference>
<dbReference type="SUPFAM" id="SSF144232">
    <property type="entry name" value="HIT/MYND zinc finger-like"/>
    <property type="match status" value="1"/>
</dbReference>
<evidence type="ECO:0000313" key="4">
    <source>
        <dbReference type="Proteomes" id="UP000515908"/>
    </source>
</evidence>
<organism evidence="3 4">
    <name type="scientific">Angomonas deanei</name>
    <dbReference type="NCBI Taxonomy" id="59799"/>
    <lineage>
        <taxon>Eukaryota</taxon>
        <taxon>Discoba</taxon>
        <taxon>Euglenozoa</taxon>
        <taxon>Kinetoplastea</taxon>
        <taxon>Metakinetoplastina</taxon>
        <taxon>Trypanosomatida</taxon>
        <taxon>Trypanosomatidae</taxon>
        <taxon>Strigomonadinae</taxon>
        <taxon>Angomonas</taxon>
    </lineage>
</organism>
<evidence type="ECO:0000256" key="1">
    <source>
        <dbReference type="PROSITE-ProRule" id="PRU00453"/>
    </source>
</evidence>
<proteinExistence type="predicted"/>
<protein>
    <recommendedName>
        <fullName evidence="2">HIT-type domain-containing protein</fullName>
    </recommendedName>
</protein>
<keyword evidence="4" id="KW-1185">Reference proteome</keyword>
<name>A0A7G2CA41_9TRYP</name>
<dbReference type="OrthoDB" id="18412at2759"/>
<keyword evidence="1" id="KW-0862">Zinc</keyword>
<feature type="domain" description="HIT-type" evidence="2">
    <location>
        <begin position="4"/>
        <end position="47"/>
    </location>
</feature>
<evidence type="ECO:0000313" key="3">
    <source>
        <dbReference type="EMBL" id="CAD2215623.1"/>
    </source>
</evidence>
<keyword evidence="1" id="KW-0479">Metal-binding</keyword>
<sequence>MQQCITCQRAKPHFKCKYCGSRYCCVRCYQKHKKEDADTPEEKEKLCITICEKQKPQREKEETLKRERDESDIFSDAWKRKHLEHHNHNENENSNNNNNTSLEEEDADGILYILSHAHLRALENDTEVTKPLRSHALQQLLKSIDRSKSRLDALEAALHNNMDFREYVEVVMRCLSRVGR</sequence>
<dbReference type="Proteomes" id="UP000515908">
    <property type="component" value="Chromosome 05"/>
</dbReference>
<gene>
    <name evidence="3" type="ORF">ADEAN_000307800</name>
</gene>
<dbReference type="PROSITE" id="PS51083">
    <property type="entry name" value="ZF_HIT"/>
    <property type="match status" value="1"/>
</dbReference>
<evidence type="ECO:0000259" key="2">
    <source>
        <dbReference type="PROSITE" id="PS51083"/>
    </source>
</evidence>
<dbReference type="GO" id="GO:0008270">
    <property type="term" value="F:zinc ion binding"/>
    <property type="evidence" value="ECO:0007669"/>
    <property type="project" value="UniProtKB-UniRule"/>
</dbReference>
<dbReference type="AlphaFoldDB" id="A0A7G2CA41"/>
<accession>A0A7G2CA41</accession>
<dbReference type="VEuPathDB" id="TriTrypDB:ADEAN_000307800"/>
<reference evidence="3 4" key="1">
    <citation type="submission" date="2020-08" db="EMBL/GenBank/DDBJ databases">
        <authorList>
            <person name="Newling K."/>
            <person name="Davey J."/>
            <person name="Forrester S."/>
        </authorList>
    </citation>
    <scope>NUCLEOTIDE SEQUENCE [LARGE SCALE GENOMIC DNA]</scope>
    <source>
        <strain evidence="4">Crithidia deanei Carvalho (ATCC PRA-265)</strain>
    </source>
</reference>
<dbReference type="EMBL" id="LR877149">
    <property type="protein sequence ID" value="CAD2215623.1"/>
    <property type="molecule type" value="Genomic_DNA"/>
</dbReference>